<dbReference type="RefSeq" id="WP_166310758.1">
    <property type="nucleotide sequence ID" value="NZ_CAWPIB010000062.1"/>
</dbReference>
<dbReference type="InterPro" id="IPR032710">
    <property type="entry name" value="NTF2-like_dom_sf"/>
</dbReference>
<protein>
    <recommendedName>
        <fullName evidence="3">SnoaL-like domain-containing protein</fullName>
    </recommendedName>
</protein>
<dbReference type="Proteomes" id="UP000591844">
    <property type="component" value="Unassembled WGS sequence"/>
</dbReference>
<reference evidence="1 2" key="1">
    <citation type="submission" date="2018-02" db="EMBL/GenBank/DDBJ databases">
        <authorList>
            <person name="Machado R.A."/>
        </authorList>
    </citation>
    <scope>NUCLEOTIDE SEQUENCE [LARGE SCALE GENOMIC DNA]</scope>
    <source>
        <strain evidence="1 2">DSM 19724</strain>
    </source>
</reference>
<comment type="caution">
    <text evidence="1">The sequence shown here is derived from an EMBL/GenBank/DDBJ whole genome shotgun (WGS) entry which is preliminary data.</text>
</comment>
<keyword evidence="2" id="KW-1185">Reference proteome</keyword>
<accession>A0A7X5QHW9</accession>
<dbReference type="EMBL" id="PUJW01000062">
    <property type="protein sequence ID" value="NHB94679.1"/>
    <property type="molecule type" value="Genomic_DNA"/>
</dbReference>
<evidence type="ECO:0000313" key="2">
    <source>
        <dbReference type="Proteomes" id="UP000591844"/>
    </source>
</evidence>
<proteinExistence type="predicted"/>
<name>A0A7X5QHW9_9GAMM</name>
<gene>
    <name evidence="1" type="ORF">C5469_22155</name>
</gene>
<organism evidence="1 2">
    <name type="scientific">Photorhabdus cinerea</name>
    <dbReference type="NCBI Taxonomy" id="471575"/>
    <lineage>
        <taxon>Bacteria</taxon>
        <taxon>Pseudomonadati</taxon>
        <taxon>Pseudomonadota</taxon>
        <taxon>Gammaproteobacteria</taxon>
        <taxon>Enterobacterales</taxon>
        <taxon>Morganellaceae</taxon>
        <taxon>Photorhabdus</taxon>
    </lineage>
</organism>
<sequence length="130" mass="15082">MKNNTHTVSYALEEMLSNRPHDVQRIALYFEKEYEQFVNGEHLDFMGFVQHIDVLKKHVSRLDLSIINIVSEENIVFSHHIINATKHDGGESKFEVFAKFTLSNDKIIRCEEVTRMISGSQEDSDLGSRR</sequence>
<dbReference type="Gene3D" id="3.10.450.50">
    <property type="match status" value="1"/>
</dbReference>
<evidence type="ECO:0008006" key="3">
    <source>
        <dbReference type="Google" id="ProtNLM"/>
    </source>
</evidence>
<evidence type="ECO:0000313" key="1">
    <source>
        <dbReference type="EMBL" id="NHB94679.1"/>
    </source>
</evidence>
<dbReference type="SUPFAM" id="SSF54427">
    <property type="entry name" value="NTF2-like"/>
    <property type="match status" value="1"/>
</dbReference>
<dbReference type="AlphaFoldDB" id="A0A7X5QHW9"/>